<keyword evidence="6" id="KW-1185">Reference proteome</keyword>
<dbReference type="Gene3D" id="1.10.287.470">
    <property type="entry name" value="Helix hairpin bin"/>
    <property type="match status" value="1"/>
</dbReference>
<evidence type="ECO:0000313" key="5">
    <source>
        <dbReference type="EMBL" id="MBU9738545.1"/>
    </source>
</evidence>
<evidence type="ECO:0000259" key="4">
    <source>
        <dbReference type="Pfam" id="PF25990"/>
    </source>
</evidence>
<dbReference type="Gene3D" id="2.40.50.100">
    <property type="match status" value="2"/>
</dbReference>
<evidence type="ECO:0000256" key="3">
    <source>
        <dbReference type="SAM" id="MobiDB-lite"/>
    </source>
</evidence>
<dbReference type="Proteomes" id="UP000712157">
    <property type="component" value="Unassembled WGS sequence"/>
</dbReference>
<dbReference type="InterPro" id="IPR050465">
    <property type="entry name" value="UPF0194_transport"/>
</dbReference>
<comment type="caution">
    <text evidence="5">The sequence shown here is derived from an EMBL/GenBank/DDBJ whole genome shotgun (WGS) entry which is preliminary data.</text>
</comment>
<evidence type="ECO:0000313" key="6">
    <source>
        <dbReference type="Proteomes" id="UP000712157"/>
    </source>
</evidence>
<dbReference type="InterPro" id="IPR058636">
    <property type="entry name" value="Beta-barrel_YknX"/>
</dbReference>
<sequence length="523" mass="55947">MRKKTLIITGIVAVALLTISVAVGKYYLAGNKGAQIPTVETSGVSKKQVETAVNTSGTVRSEHSAKITTALTSNVKEIYVKPGDKVKKGEPLCDFDDSMIKTELEAARKNLKTAQALNENQNGVNRRSLENAKEEQDRQLNKADSDIRDAQDAQNNARVRADQLKDQLEEQKKALEAEKNAQAGITDETQKAESDARIAAIEGKIQSLQADIESANNEANAAKKQIKDLEASKESIMASAKQQVQAAQDAINTAKLEKNTDAQETEVKKLEANLKNATILAPFDGTVTSISAEEGSPVTGNTVMVIEDTETIHITARIKEFDILKIKEGMKAKIILDALGSDELVGKVSKIYMTPIKNGDGGNNSGQGSAAEYEIEITLDQKNSNVLIGMNAKVKIILEEGKGGYTVPYSAVTEGEDGNSYLYAAVPSEGDLYQVRKIPVTKGLENDYYVEVHSDQLTEDMQIVNSPETVSEGMKVQIQPVDTLVGIPQEAGSGGQTEAAASDDTAGASNMGIQADGAAAGKE</sequence>
<keyword evidence="2" id="KW-0175">Coiled coil</keyword>
<dbReference type="GO" id="GO:0030313">
    <property type="term" value="C:cell envelope"/>
    <property type="evidence" value="ECO:0007669"/>
    <property type="project" value="UniProtKB-SubCell"/>
</dbReference>
<feature type="compositionally biased region" description="Basic and acidic residues" evidence="3">
    <location>
        <begin position="127"/>
        <end position="151"/>
    </location>
</feature>
<feature type="domain" description="YknX-like beta-barrel" evidence="4">
    <location>
        <begin position="313"/>
        <end position="396"/>
    </location>
</feature>
<organism evidence="5 6">
    <name type="scientific">Diplocloster agilis</name>
    <dbReference type="NCBI Taxonomy" id="2850323"/>
    <lineage>
        <taxon>Bacteria</taxon>
        <taxon>Bacillati</taxon>
        <taxon>Bacillota</taxon>
        <taxon>Clostridia</taxon>
        <taxon>Lachnospirales</taxon>
        <taxon>Lachnospiraceae</taxon>
        <taxon>Diplocloster</taxon>
    </lineage>
</organism>
<protein>
    <submittedName>
        <fullName evidence="5">HlyD family secretion protein</fullName>
    </submittedName>
</protein>
<feature type="compositionally biased region" description="Polar residues" evidence="3">
    <location>
        <begin position="115"/>
        <end position="125"/>
    </location>
</feature>
<accession>A0A949K0C1</accession>
<dbReference type="RefSeq" id="WP_238722685.1">
    <property type="nucleotide sequence ID" value="NZ_JAHQCW010000037.1"/>
</dbReference>
<dbReference type="Gene3D" id="2.40.30.170">
    <property type="match status" value="1"/>
</dbReference>
<gene>
    <name evidence="5" type="ORF">KTH89_18545</name>
</gene>
<feature type="region of interest" description="Disordered" evidence="3">
    <location>
        <begin position="488"/>
        <end position="523"/>
    </location>
</feature>
<dbReference type="SUPFAM" id="SSF111369">
    <property type="entry name" value="HlyD-like secretion proteins"/>
    <property type="match status" value="2"/>
</dbReference>
<feature type="region of interest" description="Disordered" evidence="3">
    <location>
        <begin position="115"/>
        <end position="154"/>
    </location>
</feature>
<proteinExistence type="predicted"/>
<dbReference type="AlphaFoldDB" id="A0A949K0C1"/>
<evidence type="ECO:0000256" key="2">
    <source>
        <dbReference type="ARBA" id="ARBA00023054"/>
    </source>
</evidence>
<evidence type="ECO:0000256" key="1">
    <source>
        <dbReference type="ARBA" id="ARBA00004196"/>
    </source>
</evidence>
<dbReference type="EMBL" id="JAHQCW010000037">
    <property type="protein sequence ID" value="MBU9738545.1"/>
    <property type="molecule type" value="Genomic_DNA"/>
</dbReference>
<comment type="subcellular location">
    <subcellularLocation>
        <location evidence="1">Cell envelope</location>
    </subcellularLocation>
</comment>
<reference evidence="5" key="1">
    <citation type="submission" date="2021-06" db="EMBL/GenBank/DDBJ databases">
        <title>Description of novel taxa of the family Lachnospiraceae.</title>
        <authorList>
            <person name="Chaplin A.V."/>
            <person name="Sokolova S.R."/>
            <person name="Pikina A.P."/>
            <person name="Korzhanova M."/>
            <person name="Belova V."/>
            <person name="Korostin D."/>
            <person name="Efimov B.A."/>
        </authorList>
    </citation>
    <scope>NUCLEOTIDE SEQUENCE</scope>
    <source>
        <strain evidence="5">ASD5720</strain>
    </source>
</reference>
<dbReference type="PANTHER" id="PTHR32347">
    <property type="entry name" value="EFFLUX SYSTEM COMPONENT YKNX-RELATED"/>
    <property type="match status" value="1"/>
</dbReference>
<dbReference type="Pfam" id="PF25990">
    <property type="entry name" value="Beta-barrel_YknX"/>
    <property type="match status" value="1"/>
</dbReference>
<dbReference type="PANTHER" id="PTHR32347:SF14">
    <property type="entry name" value="EFFLUX SYSTEM COMPONENT YKNX-RELATED"/>
    <property type="match status" value="1"/>
</dbReference>
<name>A0A949K0C1_9FIRM</name>